<gene>
    <name evidence="2" type="primary">pelG</name>
    <name evidence="2" type="ORF">TMPK1_41110</name>
</gene>
<reference evidence="2" key="1">
    <citation type="submission" date="2021-02" db="EMBL/GenBank/DDBJ databases">
        <title>Genome sequence of Rhodospirillales sp. strain TMPK1 isolated from soil.</title>
        <authorList>
            <person name="Nakai R."/>
            <person name="Kusada H."/>
            <person name="Tamaki H."/>
        </authorList>
    </citation>
    <scope>NUCLEOTIDE SEQUENCE</scope>
    <source>
        <strain evidence="2">TMPK1</strain>
    </source>
</reference>
<feature type="transmembrane region" description="Helical" evidence="1">
    <location>
        <begin position="60"/>
        <end position="83"/>
    </location>
</feature>
<dbReference type="RefSeq" id="WP_420245552.1">
    <property type="nucleotide sequence ID" value="NZ_BOPV01000001.1"/>
</dbReference>
<dbReference type="InterPro" id="IPR031617">
    <property type="entry name" value="PelG"/>
</dbReference>
<feature type="transmembrane region" description="Helical" evidence="1">
    <location>
        <begin position="395"/>
        <end position="411"/>
    </location>
</feature>
<proteinExistence type="predicted"/>
<feature type="transmembrane region" description="Helical" evidence="1">
    <location>
        <begin position="364"/>
        <end position="388"/>
    </location>
</feature>
<evidence type="ECO:0000313" key="3">
    <source>
        <dbReference type="Proteomes" id="UP000681075"/>
    </source>
</evidence>
<feature type="transmembrane region" description="Helical" evidence="1">
    <location>
        <begin position="417"/>
        <end position="439"/>
    </location>
</feature>
<keyword evidence="1" id="KW-1133">Transmembrane helix</keyword>
<dbReference type="AlphaFoldDB" id="A0A8S8XH51"/>
<feature type="transmembrane region" description="Helical" evidence="1">
    <location>
        <begin position="333"/>
        <end position="352"/>
    </location>
</feature>
<keyword evidence="3" id="KW-1185">Reference proteome</keyword>
<sequence>MAGIGFTLRRLTERDDLSGLAGAYAHAALISSGPWLFTIFALTGVNVLLGNFVPQDAVEIFRIVVVYNFGFSLVVAGPITMVATRYLADLIYGKDVSEAPGMMLGALTLQFAIQGAFGVPYYLFVVDMDLATRLLSIANFFAVGGIWVVAIFLSALKSYRTIAATFGIGMLLAFVLAVAFANTVGAAGILGGFTVGLLVIFFALIARVLAEYPYRVKTPFGFLKYFARYWELALAGGFYNAAIWIDKWIMWFAPERRTIAGAMISYPTYDSAMFLAYLSILPGLAIFLISIETRFFERYLRFYRDIQGHGSWSTIERNHRSIIDVLVESLRNVTVLQTVVCLLMVLLAASILDVTRSDFAQIGIFRFGCLGALFHALTLFCGIVLSYFDLRKHLMVVYGVFLVTTGLFAWISREAGFAWYGYGYFLAALVTFLVAYVLAARAVGRLPYLTFVANNQGLR</sequence>
<feature type="transmembrane region" description="Helical" evidence="1">
    <location>
        <begin position="21"/>
        <end position="48"/>
    </location>
</feature>
<dbReference type="Proteomes" id="UP000681075">
    <property type="component" value="Unassembled WGS sequence"/>
</dbReference>
<feature type="transmembrane region" description="Helical" evidence="1">
    <location>
        <begin position="187"/>
        <end position="209"/>
    </location>
</feature>
<feature type="transmembrane region" description="Helical" evidence="1">
    <location>
        <begin position="130"/>
        <end position="155"/>
    </location>
</feature>
<feature type="transmembrane region" description="Helical" evidence="1">
    <location>
        <begin position="271"/>
        <end position="291"/>
    </location>
</feature>
<accession>A0A8S8XH51</accession>
<dbReference type="Pfam" id="PF16933">
    <property type="entry name" value="PelG"/>
    <property type="match status" value="1"/>
</dbReference>
<feature type="transmembrane region" description="Helical" evidence="1">
    <location>
        <begin position="104"/>
        <end position="124"/>
    </location>
</feature>
<evidence type="ECO:0000256" key="1">
    <source>
        <dbReference type="SAM" id="Phobius"/>
    </source>
</evidence>
<name>A0A8S8XH51_9PROT</name>
<organism evidence="2 3">
    <name type="scientific">Roseiterribacter gracilis</name>
    <dbReference type="NCBI Taxonomy" id="2812848"/>
    <lineage>
        <taxon>Bacteria</taxon>
        <taxon>Pseudomonadati</taxon>
        <taxon>Pseudomonadota</taxon>
        <taxon>Alphaproteobacteria</taxon>
        <taxon>Rhodospirillales</taxon>
        <taxon>Roseiterribacteraceae</taxon>
        <taxon>Roseiterribacter</taxon>
    </lineage>
</organism>
<keyword evidence="1" id="KW-0472">Membrane</keyword>
<feature type="transmembrane region" description="Helical" evidence="1">
    <location>
        <begin position="229"/>
        <end position="251"/>
    </location>
</feature>
<dbReference type="EMBL" id="BOPV01000001">
    <property type="protein sequence ID" value="GIL41874.1"/>
    <property type="molecule type" value="Genomic_DNA"/>
</dbReference>
<keyword evidence="1" id="KW-0812">Transmembrane</keyword>
<evidence type="ECO:0000313" key="2">
    <source>
        <dbReference type="EMBL" id="GIL41874.1"/>
    </source>
</evidence>
<comment type="caution">
    <text evidence="2">The sequence shown here is derived from an EMBL/GenBank/DDBJ whole genome shotgun (WGS) entry which is preliminary data.</text>
</comment>
<feature type="transmembrane region" description="Helical" evidence="1">
    <location>
        <begin position="162"/>
        <end position="181"/>
    </location>
</feature>
<protein>
    <submittedName>
        <fullName evidence="2">Pellicle/biofilm biosynthesis Wzx-like polysaccharide transporter PelG</fullName>
    </submittedName>
</protein>